<feature type="domain" description="Nephrocystin 3-like N-terminal" evidence="8">
    <location>
        <begin position="77"/>
        <end position="233"/>
    </location>
</feature>
<sequence length="1243" mass="137837">MDPGNCDKQNNIFNNNGVTTKGLSLQAGCLKAKGVTIYYNAVSDKLDRLPFFKDAILNSSKLENEAICMEGTRQEVLSEIYHWADGEHEQSVLWLSGWAKVGKSTIARTVAKECDKRERLGGSFFFAEGNEQRDSMGGFVGTMAHQLLEINKSYGDSLQSILRQSPMLPDYSLTKQWDRLIWKPLVKSHESQGMPPTVLVIDALDECKEDITSILEIFCKTHSRHIRLLITSRPATYDQFCQIKGECQSIILHDVKQETVNNDLRSLFKKSIPAVIFDSFDAELLLGKLVERAGGLFVVATALTRYLKCESLIVRDRVVAILTGNTMRVPPDSILDSVYCNALEKSIPDNLYENDRKNHCDSIKQVLGGIAIMFTEISVNSFYNLLNIREQASTLDREIIHSSLGTLSAILIVPQKASDKKRSFRLHHSALCDFLFDTSRCNMYFSVDRKEAHLTILKCCIRVLNEQLSQYLGCLKVPERSLGTANGRVVEQCPVDEIQYACIYWVKHLEGSNLRLCDNDIIHTFLRSHVLDWLEASCRITMVDDVLEAINLLGKSKRGPSSRKVHGFIEDIRQFALKNQQLLKEDPSHIHESAIIFAPLNSPLRQEFGKSALKRIKYLPETRYDWDPEIVAFEHYLHNIRELVCTRHNVVVSRSDNGVVKLWNAVTGRFLHALDGVSVDAISLSNDGKLLACLSKGFLSIWNTVTGVRLSTYQASTQFAAIAFTEDSNTLLTACHASIVQYLNFTTGQCTPVLNGHIDSGKSITMSADATTILSWGQGKEITVWKIQDSRCHYKFSITDEEAVQTVSISGNGIRLASAGEGIRVWDLPTRECWCYISERFNPVTSLGMSPDGQFLAAGYDNASIQIWNLDTGQPLQVLKGHYGPVVALTFSLEDFVLVSGSGDWTVRTWKLGQAQPAAFDTSKERGRQITALQLSSDGSILATGTLDGTISLWKTERGERYANFSGHRHEVESFYFIEDNLTLISTSADRTIRLWNAATRDSLKNLTGHTSPINTSQISEDGNLLATASLDHTIMFFTGHGGRVQQVAFSTDGTVVASASADGNIRLWRTTDGASMGPLMGNGAQINGIAFRANTMILASCAADGTVRLWDVLINKCIRSLEGGDPQMCVAVSSDHGLIASAAMGVVKIWHPSQETPSERSVAIQVSNIALGTVDLNLQTFDTRPSSQASNGLERLLWIPRGYQYIERSICRQNIVALGYKSGEVLILYAVKTVAETGVDVL</sequence>
<evidence type="ECO:0000313" key="10">
    <source>
        <dbReference type="Proteomes" id="UP000235023"/>
    </source>
</evidence>
<dbReference type="PROSITE" id="PS50294">
    <property type="entry name" value="WD_REPEATS_REGION"/>
    <property type="match status" value="6"/>
</dbReference>
<dbReference type="PRINTS" id="PR00320">
    <property type="entry name" value="GPROTEINBRPT"/>
</dbReference>
<evidence type="ECO:0000256" key="7">
    <source>
        <dbReference type="PROSITE-ProRule" id="PRU00221"/>
    </source>
</evidence>
<dbReference type="InterPro" id="IPR036322">
    <property type="entry name" value="WD40_repeat_dom_sf"/>
</dbReference>
<organism evidence="9 10">
    <name type="scientific">Aspergillus taichungensis</name>
    <dbReference type="NCBI Taxonomy" id="482145"/>
    <lineage>
        <taxon>Eukaryota</taxon>
        <taxon>Fungi</taxon>
        <taxon>Dikarya</taxon>
        <taxon>Ascomycota</taxon>
        <taxon>Pezizomycotina</taxon>
        <taxon>Eurotiomycetes</taxon>
        <taxon>Eurotiomycetidae</taxon>
        <taxon>Eurotiales</taxon>
        <taxon>Aspergillaceae</taxon>
        <taxon>Aspergillus</taxon>
        <taxon>Aspergillus subgen. Circumdati</taxon>
    </lineage>
</organism>
<comment type="subcellular location">
    <subcellularLocation>
        <location evidence="1">Mitochondrion outer membrane</location>
        <topology evidence="1">Peripheral membrane protein</topology>
        <orientation evidence="1">Cytoplasmic side</orientation>
    </subcellularLocation>
</comment>
<dbReference type="PROSITE" id="PS00678">
    <property type="entry name" value="WD_REPEATS_1"/>
    <property type="match status" value="2"/>
</dbReference>
<comment type="function">
    <text evidence="6">Involved in mitochondrial fission. Acts as an adapter protein required to form mitochondrial fission complexes. Formation of these complexes is required to promote constriction and fission of the mitochondrial compartment at a late step in mitochondrial division.</text>
</comment>
<dbReference type="CDD" id="cd00200">
    <property type="entry name" value="WD40"/>
    <property type="match status" value="1"/>
</dbReference>
<protein>
    <recommendedName>
        <fullName evidence="5">Mitochondrial division protein 1</fullName>
    </recommendedName>
</protein>
<comment type="similarity">
    <text evidence="4">Belongs to the WD repeat MDV1/CAF4 family.</text>
</comment>
<dbReference type="InterPro" id="IPR027417">
    <property type="entry name" value="P-loop_NTPase"/>
</dbReference>
<dbReference type="PANTHER" id="PTHR22847:SF637">
    <property type="entry name" value="WD REPEAT DOMAIN 5B"/>
    <property type="match status" value="1"/>
</dbReference>
<dbReference type="AlphaFoldDB" id="A0A2J5HV67"/>
<dbReference type="InterPro" id="IPR015943">
    <property type="entry name" value="WD40/YVTN_repeat-like_dom_sf"/>
</dbReference>
<accession>A0A2J5HV67</accession>
<evidence type="ECO:0000313" key="9">
    <source>
        <dbReference type="EMBL" id="PLN81270.1"/>
    </source>
</evidence>
<dbReference type="SUPFAM" id="SSF50998">
    <property type="entry name" value="Quinoprotein alcohol dehydrogenase-like"/>
    <property type="match status" value="1"/>
</dbReference>
<dbReference type="SUPFAM" id="SSF52540">
    <property type="entry name" value="P-loop containing nucleoside triphosphate hydrolases"/>
    <property type="match status" value="1"/>
</dbReference>
<dbReference type="InterPro" id="IPR056884">
    <property type="entry name" value="NPHP3-like_N"/>
</dbReference>
<dbReference type="InterPro" id="IPR011047">
    <property type="entry name" value="Quinoprotein_ADH-like_sf"/>
</dbReference>
<dbReference type="Pfam" id="PF00400">
    <property type="entry name" value="WD40"/>
    <property type="match status" value="6"/>
</dbReference>
<dbReference type="OrthoDB" id="674604at2759"/>
<evidence type="ECO:0000256" key="1">
    <source>
        <dbReference type="ARBA" id="ARBA00004570"/>
    </source>
</evidence>
<evidence type="ECO:0000256" key="2">
    <source>
        <dbReference type="ARBA" id="ARBA00022574"/>
    </source>
</evidence>
<dbReference type="PROSITE" id="PS50082">
    <property type="entry name" value="WD_REPEATS_2"/>
    <property type="match status" value="7"/>
</dbReference>
<dbReference type="Gene3D" id="2.130.10.10">
    <property type="entry name" value="YVTN repeat-like/Quinoprotein amine dehydrogenase"/>
    <property type="match status" value="4"/>
</dbReference>
<feature type="repeat" description="WD" evidence="7">
    <location>
        <begin position="923"/>
        <end position="964"/>
    </location>
</feature>
<keyword evidence="2 7" id="KW-0853">WD repeat</keyword>
<dbReference type="Gene3D" id="3.40.50.300">
    <property type="entry name" value="P-loop containing nucleotide triphosphate hydrolases"/>
    <property type="match status" value="1"/>
</dbReference>
<keyword evidence="3" id="KW-0677">Repeat</keyword>
<gene>
    <name evidence="9" type="ORF">BDW42DRAFT_200893</name>
</gene>
<dbReference type="GO" id="GO:0005741">
    <property type="term" value="C:mitochondrial outer membrane"/>
    <property type="evidence" value="ECO:0007669"/>
    <property type="project" value="UniProtKB-SubCell"/>
</dbReference>
<feature type="repeat" description="WD" evidence="7">
    <location>
        <begin position="1038"/>
        <end position="1079"/>
    </location>
</feature>
<keyword evidence="10" id="KW-1185">Reference proteome</keyword>
<dbReference type="PANTHER" id="PTHR22847">
    <property type="entry name" value="WD40 REPEAT PROTEIN"/>
    <property type="match status" value="1"/>
</dbReference>
<dbReference type="InterPro" id="IPR001680">
    <property type="entry name" value="WD40_rpt"/>
</dbReference>
<reference evidence="10" key="1">
    <citation type="submission" date="2017-12" db="EMBL/GenBank/DDBJ databases">
        <authorList>
            <consortium name="DOE Joint Genome Institute"/>
            <person name="Mondo S.J."/>
            <person name="Kjaerbolling I."/>
            <person name="Vesth T.C."/>
            <person name="Frisvad J.C."/>
            <person name="Nybo J.L."/>
            <person name="Theobald S."/>
            <person name="Kuo A."/>
            <person name="Bowyer P."/>
            <person name="Matsuda Y."/>
            <person name="Lyhne E.K."/>
            <person name="Kogle M.E."/>
            <person name="Clum A."/>
            <person name="Lipzen A."/>
            <person name="Salamov A."/>
            <person name="Ngan C.Y."/>
            <person name="Daum C."/>
            <person name="Chiniquy J."/>
            <person name="Barry K."/>
            <person name="LaButti K."/>
            <person name="Haridas S."/>
            <person name="Simmons B.A."/>
            <person name="Magnuson J.K."/>
            <person name="Mortensen U.H."/>
            <person name="Larsen T.O."/>
            <person name="Grigoriev I.V."/>
            <person name="Baker S.E."/>
            <person name="Andersen M.R."/>
            <person name="Nordberg H.P."/>
            <person name="Cantor M.N."/>
            <person name="Hua S.X."/>
        </authorList>
    </citation>
    <scope>NUCLEOTIDE SEQUENCE [LARGE SCALE GENOMIC DNA]</scope>
    <source>
        <strain evidence="10">IBT 19404</strain>
    </source>
</reference>
<feature type="repeat" description="WD" evidence="7">
    <location>
        <begin position="837"/>
        <end position="878"/>
    </location>
</feature>
<dbReference type="EMBL" id="KZ559538">
    <property type="protein sequence ID" value="PLN81270.1"/>
    <property type="molecule type" value="Genomic_DNA"/>
</dbReference>
<evidence type="ECO:0000256" key="6">
    <source>
        <dbReference type="ARBA" id="ARBA00043913"/>
    </source>
</evidence>
<dbReference type="GO" id="GO:1990234">
    <property type="term" value="C:transferase complex"/>
    <property type="evidence" value="ECO:0007669"/>
    <property type="project" value="UniProtKB-ARBA"/>
</dbReference>
<name>A0A2J5HV67_9EURO</name>
<feature type="repeat" description="WD" evidence="7">
    <location>
        <begin position="1007"/>
        <end position="1038"/>
    </location>
</feature>
<evidence type="ECO:0000259" key="8">
    <source>
        <dbReference type="Pfam" id="PF24883"/>
    </source>
</evidence>
<evidence type="ECO:0000256" key="5">
    <source>
        <dbReference type="ARBA" id="ARBA00039789"/>
    </source>
</evidence>
<feature type="repeat" description="WD" evidence="7">
    <location>
        <begin position="879"/>
        <end position="920"/>
    </location>
</feature>
<evidence type="ECO:0000256" key="4">
    <source>
        <dbReference type="ARBA" id="ARBA00038415"/>
    </source>
</evidence>
<feature type="repeat" description="WD" evidence="7">
    <location>
        <begin position="1080"/>
        <end position="1121"/>
    </location>
</feature>
<dbReference type="InterPro" id="IPR020472">
    <property type="entry name" value="WD40_PAC1"/>
</dbReference>
<dbReference type="Pfam" id="PF24883">
    <property type="entry name" value="NPHP3_N"/>
    <property type="match status" value="1"/>
</dbReference>
<dbReference type="Proteomes" id="UP000235023">
    <property type="component" value="Unassembled WGS sequence"/>
</dbReference>
<dbReference type="InterPro" id="IPR019775">
    <property type="entry name" value="WD40_repeat_CS"/>
</dbReference>
<feature type="repeat" description="WD" evidence="7">
    <location>
        <begin position="965"/>
        <end position="1006"/>
    </location>
</feature>
<proteinExistence type="inferred from homology"/>
<dbReference type="SUPFAM" id="SSF50978">
    <property type="entry name" value="WD40 repeat-like"/>
    <property type="match status" value="1"/>
</dbReference>
<dbReference type="SMART" id="SM00320">
    <property type="entry name" value="WD40"/>
    <property type="match status" value="13"/>
</dbReference>
<evidence type="ECO:0000256" key="3">
    <source>
        <dbReference type="ARBA" id="ARBA00022737"/>
    </source>
</evidence>